<evidence type="ECO:0000313" key="7">
    <source>
        <dbReference type="RefSeq" id="XP_010496410.1"/>
    </source>
</evidence>
<dbReference type="Pfam" id="PF12697">
    <property type="entry name" value="Abhydrolase_6"/>
    <property type="match status" value="1"/>
</dbReference>
<sequence>MAMATGFHLLSAVVGLCNGERHKHSPLGVTLPPARRFSASVTAFSSDQHQPRDHLEQPFAESIWDYVEAAKDFVRPEDENSPSRWFSPLDSKTKSVARCDGAPLLLFLPGIDGSGLGLIRQHQKLGQMFDIWCLHIPATNRTAFTDLVAMVETTVKSEFQRSPGKPIYLVGESLGACIALAVAACNPDIDLILILSNPATSFGNSSLQHLAPLINVLPDQLDLAFLSVLSLIPGGPFKRMIAHWVRGLPEMETAANIFQDLVITSTLTSILADTFRRETLLWKLKLLDAAAMFANAHLHLVQAQTLILSSGNDQLLPSKFEGKRLRKKLPKCEVRSFKDNGHCLFLEDGIDLVSIIKATSFYRRGSRQDYISDYIPPTISEFNKCYGVNRLLEVIMGPVFLSTTEDGKLVRGLAGIPSEGPVLLVGNHMLLASDKISLPGQFVHEKNINLRPLVHPMMFTRLRDGLLPDVSVYDTLRMMGAVPISGTHLHNLLSARSHILLFPGGIREALHRKGEEYKLMWPEKAEFVRAAAKFGAKIVPFCGVGEDDFLKVVVDYNDQVKVPIVKQVLKRVSAEGPEVRGSVEGEEGNQDFHMPGVIPKWPGRYYYYFGKEIETGAEELRDRDKAKEVYAEVKKEVERCIKFVKQRREEDPYRPLLPRLQYHLQHGLLSQVPTFPF</sequence>
<dbReference type="Pfam" id="PF03982">
    <property type="entry name" value="DAGAT"/>
    <property type="match status" value="1"/>
</dbReference>
<reference evidence="7" key="2">
    <citation type="submission" date="2025-08" db="UniProtKB">
        <authorList>
            <consortium name="RefSeq"/>
        </authorList>
    </citation>
    <scope>IDENTIFICATION</scope>
    <source>
        <tissue evidence="7">Leaf</tissue>
    </source>
</reference>
<evidence type="ECO:0000256" key="1">
    <source>
        <dbReference type="ARBA" id="ARBA00005420"/>
    </source>
</evidence>
<feature type="domain" description="AB hydrolase-1" evidence="5">
    <location>
        <begin position="140"/>
        <end position="351"/>
    </location>
</feature>
<dbReference type="Proteomes" id="UP000694864">
    <property type="component" value="Unplaced"/>
</dbReference>
<dbReference type="RefSeq" id="XP_010496410.1">
    <property type="nucleotide sequence ID" value="XM_010498108.2"/>
</dbReference>
<proteinExistence type="inferred from homology"/>
<evidence type="ECO:0000256" key="4">
    <source>
        <dbReference type="SAM" id="SignalP"/>
    </source>
</evidence>
<feature type="chain" id="PRO_5047236955" evidence="4">
    <location>
        <begin position="20"/>
        <end position="677"/>
    </location>
</feature>
<dbReference type="InterPro" id="IPR007130">
    <property type="entry name" value="DAGAT"/>
</dbReference>
<evidence type="ECO:0000256" key="2">
    <source>
        <dbReference type="ARBA" id="ARBA00022679"/>
    </source>
</evidence>
<keyword evidence="3" id="KW-0012">Acyltransferase</keyword>
<evidence type="ECO:0000256" key="3">
    <source>
        <dbReference type="ARBA" id="ARBA00023315"/>
    </source>
</evidence>
<keyword evidence="6" id="KW-1185">Reference proteome</keyword>
<evidence type="ECO:0000313" key="6">
    <source>
        <dbReference type="Proteomes" id="UP000694864"/>
    </source>
</evidence>
<dbReference type="InterPro" id="IPR029058">
    <property type="entry name" value="AB_hydrolase_fold"/>
</dbReference>
<name>A0ABM0Y6R1_CAMSA</name>
<accession>A0ABM0Y6R1</accession>
<keyword evidence="4" id="KW-0732">Signal</keyword>
<reference evidence="6" key="1">
    <citation type="journal article" date="2014" name="Nat. Commun.">
        <title>The emerging biofuel crop Camelina sativa retains a highly undifferentiated hexaploid genome structure.</title>
        <authorList>
            <person name="Kagale S."/>
            <person name="Koh C."/>
            <person name="Nixon J."/>
            <person name="Bollina V."/>
            <person name="Clarke W.E."/>
            <person name="Tuteja R."/>
            <person name="Spillane C."/>
            <person name="Robinson S.J."/>
            <person name="Links M.G."/>
            <person name="Clarke C."/>
            <person name="Higgins E.E."/>
            <person name="Huebert T."/>
            <person name="Sharpe A.G."/>
            <person name="Parkin I.A."/>
        </authorList>
    </citation>
    <scope>NUCLEOTIDE SEQUENCE [LARGE SCALE GENOMIC DNA]</scope>
    <source>
        <strain evidence="6">cv. DH55</strain>
    </source>
</reference>
<dbReference type="InterPro" id="IPR000073">
    <property type="entry name" value="AB_hydrolase_1"/>
</dbReference>
<dbReference type="PANTHER" id="PTHR22753">
    <property type="entry name" value="TRANSMEMBRANE PROTEIN 68"/>
    <property type="match status" value="1"/>
</dbReference>
<dbReference type="SUPFAM" id="SSF53474">
    <property type="entry name" value="alpha/beta-Hydrolases"/>
    <property type="match status" value="1"/>
</dbReference>
<protein>
    <submittedName>
        <fullName evidence="7">Acyltransferase-like protein At3g26840, chloroplastic isoform X1</fullName>
    </submittedName>
</protein>
<dbReference type="CDD" id="cd07987">
    <property type="entry name" value="LPLAT_MGAT-like"/>
    <property type="match status" value="1"/>
</dbReference>
<dbReference type="GeneID" id="104773487"/>
<organism evidence="6 7">
    <name type="scientific">Camelina sativa</name>
    <name type="common">False flax</name>
    <name type="synonym">Myagrum sativum</name>
    <dbReference type="NCBI Taxonomy" id="90675"/>
    <lineage>
        <taxon>Eukaryota</taxon>
        <taxon>Viridiplantae</taxon>
        <taxon>Streptophyta</taxon>
        <taxon>Embryophyta</taxon>
        <taxon>Tracheophyta</taxon>
        <taxon>Spermatophyta</taxon>
        <taxon>Magnoliopsida</taxon>
        <taxon>eudicotyledons</taxon>
        <taxon>Gunneridae</taxon>
        <taxon>Pentapetalae</taxon>
        <taxon>rosids</taxon>
        <taxon>malvids</taxon>
        <taxon>Brassicales</taxon>
        <taxon>Brassicaceae</taxon>
        <taxon>Camelineae</taxon>
        <taxon>Camelina</taxon>
    </lineage>
</organism>
<evidence type="ECO:0000259" key="5">
    <source>
        <dbReference type="Pfam" id="PF12697"/>
    </source>
</evidence>
<dbReference type="PANTHER" id="PTHR22753:SF32">
    <property type="entry name" value="TRANSFERASE"/>
    <property type="match status" value="1"/>
</dbReference>
<dbReference type="Gene3D" id="3.40.50.1820">
    <property type="entry name" value="alpha/beta hydrolase"/>
    <property type="match status" value="1"/>
</dbReference>
<gene>
    <name evidence="7" type="primary">LOC104773487</name>
</gene>
<comment type="similarity">
    <text evidence="1">Belongs to the diacylglycerol acyltransferase family.</text>
</comment>
<feature type="signal peptide" evidence="4">
    <location>
        <begin position="1"/>
        <end position="19"/>
    </location>
</feature>
<keyword evidence="2" id="KW-0808">Transferase</keyword>